<dbReference type="Gene3D" id="3.30.710.10">
    <property type="entry name" value="Potassium Channel Kv1.1, Chain A"/>
    <property type="match status" value="1"/>
</dbReference>
<dbReference type="PANTHER" id="PTHR45632">
    <property type="entry name" value="LD33804P"/>
    <property type="match status" value="1"/>
</dbReference>
<dbReference type="Proteomes" id="UP000694559">
    <property type="component" value="Unplaced"/>
</dbReference>
<name>A0A8C6XKU7_NAJNA</name>
<proteinExistence type="predicted"/>
<keyword evidence="3" id="KW-1185">Reference proteome</keyword>
<dbReference type="GeneTree" id="ENSGT00940000162424"/>
<dbReference type="Ensembl" id="ENSNNAT00000016845.1">
    <property type="protein sequence ID" value="ENSNNAP00000016059.1"/>
    <property type="gene ID" value="ENSNNAG00000010819.1"/>
</dbReference>
<sequence>MTYFLSYCKRHCSAVLSQYQTLRKEGLLCDILLKVKENEFPAHKSLLACSSDYFKAMFKSYTQESKAAIVHLQVISAIGLQHVLDFIYTSWLPLSFTTLEDTLEAATYLQVPEAICLCSQYLAVELACRAILETAREQPTALGLPMCTQSATMTRPHPPQPHKGK</sequence>
<organism evidence="2 3">
    <name type="scientific">Naja naja</name>
    <name type="common">Indian cobra</name>
    <dbReference type="NCBI Taxonomy" id="35670"/>
    <lineage>
        <taxon>Eukaryota</taxon>
        <taxon>Metazoa</taxon>
        <taxon>Chordata</taxon>
        <taxon>Craniata</taxon>
        <taxon>Vertebrata</taxon>
        <taxon>Euteleostomi</taxon>
        <taxon>Lepidosauria</taxon>
        <taxon>Squamata</taxon>
        <taxon>Bifurcata</taxon>
        <taxon>Unidentata</taxon>
        <taxon>Episquamata</taxon>
        <taxon>Toxicofera</taxon>
        <taxon>Serpentes</taxon>
        <taxon>Colubroidea</taxon>
        <taxon>Elapidae</taxon>
        <taxon>Elapinae</taxon>
        <taxon>Naja</taxon>
    </lineage>
</organism>
<dbReference type="OMA" id="DTADNES"/>
<reference evidence="2" key="2">
    <citation type="submission" date="2025-09" db="UniProtKB">
        <authorList>
            <consortium name="Ensembl"/>
        </authorList>
    </citation>
    <scope>IDENTIFICATION</scope>
</reference>
<evidence type="ECO:0000313" key="3">
    <source>
        <dbReference type="Proteomes" id="UP000694559"/>
    </source>
</evidence>
<dbReference type="InterPro" id="IPR000210">
    <property type="entry name" value="BTB/POZ_dom"/>
</dbReference>
<dbReference type="Pfam" id="PF00651">
    <property type="entry name" value="BTB"/>
    <property type="match status" value="1"/>
</dbReference>
<evidence type="ECO:0000259" key="1">
    <source>
        <dbReference type="PROSITE" id="PS50097"/>
    </source>
</evidence>
<dbReference type="PROSITE" id="PS50097">
    <property type="entry name" value="BTB"/>
    <property type="match status" value="1"/>
</dbReference>
<protein>
    <recommendedName>
        <fullName evidence="1">BTB domain-containing protein</fullName>
    </recommendedName>
</protein>
<feature type="domain" description="BTB" evidence="1">
    <location>
        <begin position="29"/>
        <end position="96"/>
    </location>
</feature>
<dbReference type="SMART" id="SM00225">
    <property type="entry name" value="BTB"/>
    <property type="match status" value="1"/>
</dbReference>
<dbReference type="InterPro" id="IPR011333">
    <property type="entry name" value="SKP1/BTB/POZ_sf"/>
</dbReference>
<reference evidence="2" key="1">
    <citation type="submission" date="2025-08" db="UniProtKB">
        <authorList>
            <consortium name="Ensembl"/>
        </authorList>
    </citation>
    <scope>IDENTIFICATION</scope>
</reference>
<dbReference type="OrthoDB" id="10027872at2759"/>
<evidence type="ECO:0000313" key="2">
    <source>
        <dbReference type="Ensembl" id="ENSNNAP00000016059.1"/>
    </source>
</evidence>
<dbReference type="PANTHER" id="PTHR45632:SF8">
    <property type="entry name" value="KELCH-LIKE PROTEIN 34"/>
    <property type="match status" value="1"/>
</dbReference>
<dbReference type="AlphaFoldDB" id="A0A8C6XKU7"/>
<accession>A0A8C6XKU7</accession>
<dbReference type="SUPFAM" id="SSF54695">
    <property type="entry name" value="POZ domain"/>
    <property type="match status" value="1"/>
</dbReference>